<protein>
    <submittedName>
        <fullName evidence="1">Uncharacterized protein</fullName>
    </submittedName>
</protein>
<evidence type="ECO:0000313" key="1">
    <source>
        <dbReference type="EMBL" id="KAH7438904.1"/>
    </source>
</evidence>
<keyword evidence="2" id="KW-1185">Reference proteome</keyword>
<sequence>MLDLVRCTSVIRVAGKGFHATRELRSARFRVRSPQLISECVSWRVKGRSSWQQAARRKLSFVISTLGPIRGLGNNSCQLVPRTRTCGTGRFYVPRKRSCPDSRSRDLFSDQLYLPFQQNIQVFVNI</sequence>
<accession>A0A8T2UZK2</accession>
<dbReference type="Proteomes" id="UP000825935">
    <property type="component" value="Chromosome 4"/>
</dbReference>
<proteinExistence type="predicted"/>
<organism evidence="1 2">
    <name type="scientific">Ceratopteris richardii</name>
    <name type="common">Triangle waterfern</name>
    <dbReference type="NCBI Taxonomy" id="49495"/>
    <lineage>
        <taxon>Eukaryota</taxon>
        <taxon>Viridiplantae</taxon>
        <taxon>Streptophyta</taxon>
        <taxon>Embryophyta</taxon>
        <taxon>Tracheophyta</taxon>
        <taxon>Polypodiopsida</taxon>
        <taxon>Polypodiidae</taxon>
        <taxon>Polypodiales</taxon>
        <taxon>Pteridineae</taxon>
        <taxon>Pteridaceae</taxon>
        <taxon>Parkerioideae</taxon>
        <taxon>Ceratopteris</taxon>
    </lineage>
</organism>
<gene>
    <name evidence="1" type="ORF">KP509_04G036000</name>
</gene>
<reference evidence="1" key="1">
    <citation type="submission" date="2021-08" db="EMBL/GenBank/DDBJ databases">
        <title>WGS assembly of Ceratopteris richardii.</title>
        <authorList>
            <person name="Marchant D.B."/>
            <person name="Chen G."/>
            <person name="Jenkins J."/>
            <person name="Shu S."/>
            <person name="Leebens-Mack J."/>
            <person name="Grimwood J."/>
            <person name="Schmutz J."/>
            <person name="Soltis P."/>
            <person name="Soltis D."/>
            <person name="Chen Z.-H."/>
        </authorList>
    </citation>
    <scope>NUCLEOTIDE SEQUENCE</scope>
    <source>
        <strain evidence="1">Whitten #5841</strain>
        <tissue evidence="1">Leaf</tissue>
    </source>
</reference>
<dbReference type="EMBL" id="CM035409">
    <property type="protein sequence ID" value="KAH7438904.1"/>
    <property type="molecule type" value="Genomic_DNA"/>
</dbReference>
<dbReference type="AlphaFoldDB" id="A0A8T2UZK2"/>
<evidence type="ECO:0000313" key="2">
    <source>
        <dbReference type="Proteomes" id="UP000825935"/>
    </source>
</evidence>
<name>A0A8T2UZK2_CERRI</name>
<comment type="caution">
    <text evidence="1">The sequence shown here is derived from an EMBL/GenBank/DDBJ whole genome shotgun (WGS) entry which is preliminary data.</text>
</comment>